<evidence type="ECO:0000256" key="1">
    <source>
        <dbReference type="SAM" id="Coils"/>
    </source>
</evidence>
<dbReference type="Pfam" id="PF13185">
    <property type="entry name" value="GAF_2"/>
    <property type="match status" value="1"/>
</dbReference>
<dbReference type="SMART" id="SM00065">
    <property type="entry name" value="GAF"/>
    <property type="match status" value="1"/>
</dbReference>
<dbReference type="InterPro" id="IPR013655">
    <property type="entry name" value="PAS_fold_3"/>
</dbReference>
<dbReference type="SMART" id="SM00267">
    <property type="entry name" value="GGDEF"/>
    <property type="match status" value="1"/>
</dbReference>
<dbReference type="Pfam" id="PF08448">
    <property type="entry name" value="PAS_4"/>
    <property type="match status" value="1"/>
</dbReference>
<organism evidence="5 6">
    <name type="scientific">Pseudodesulfovibrio nedwellii</name>
    <dbReference type="NCBI Taxonomy" id="2973072"/>
    <lineage>
        <taxon>Bacteria</taxon>
        <taxon>Pseudomonadati</taxon>
        <taxon>Thermodesulfobacteriota</taxon>
        <taxon>Desulfovibrionia</taxon>
        <taxon>Desulfovibrionales</taxon>
        <taxon>Desulfovibrionaceae</taxon>
    </lineage>
</organism>
<dbReference type="PANTHER" id="PTHR44757">
    <property type="entry name" value="DIGUANYLATE CYCLASE DGCP"/>
    <property type="match status" value="1"/>
</dbReference>
<dbReference type="InterPro" id="IPR003018">
    <property type="entry name" value="GAF"/>
</dbReference>
<dbReference type="Pfam" id="PF08447">
    <property type="entry name" value="PAS_3"/>
    <property type="match status" value="1"/>
</dbReference>
<dbReference type="NCBIfam" id="TIGR00254">
    <property type="entry name" value="GGDEF"/>
    <property type="match status" value="1"/>
</dbReference>
<dbReference type="InterPro" id="IPR043128">
    <property type="entry name" value="Rev_trsase/Diguanyl_cyclase"/>
</dbReference>
<feature type="coiled-coil region" evidence="1">
    <location>
        <begin position="3"/>
        <end position="30"/>
    </location>
</feature>
<dbReference type="Gene3D" id="3.30.450.40">
    <property type="match status" value="1"/>
</dbReference>
<dbReference type="Gene3D" id="3.30.70.270">
    <property type="match status" value="1"/>
</dbReference>
<dbReference type="RefSeq" id="WP_281761094.1">
    <property type="nucleotide sequence ID" value="NZ_AP026709.1"/>
</dbReference>
<dbReference type="Gene3D" id="3.30.450.20">
    <property type="entry name" value="PAS domain"/>
    <property type="match status" value="3"/>
</dbReference>
<feature type="domain" description="PAC" evidence="3">
    <location>
        <begin position="103"/>
        <end position="153"/>
    </location>
</feature>
<evidence type="ECO:0000259" key="3">
    <source>
        <dbReference type="PROSITE" id="PS50113"/>
    </source>
</evidence>
<feature type="domain" description="GGDEF" evidence="4">
    <location>
        <begin position="650"/>
        <end position="781"/>
    </location>
</feature>
<dbReference type="SUPFAM" id="SSF55785">
    <property type="entry name" value="PYP-like sensor domain (PAS domain)"/>
    <property type="match status" value="3"/>
</dbReference>
<dbReference type="InterPro" id="IPR001610">
    <property type="entry name" value="PAC"/>
</dbReference>
<reference evidence="5 6" key="1">
    <citation type="submission" date="2022-08" db="EMBL/GenBank/DDBJ databases">
        <title>Genome Sequence of the sulphate-reducing bacterium, Pseudodesulfovibrio sp. SYK.</title>
        <authorList>
            <person name="Kondo R."/>
            <person name="Kataoka T."/>
        </authorList>
    </citation>
    <scope>NUCLEOTIDE SEQUENCE [LARGE SCALE GENOMIC DNA]</scope>
    <source>
        <strain evidence="5 6">SYK</strain>
    </source>
</reference>
<dbReference type="InterPro" id="IPR052155">
    <property type="entry name" value="Biofilm_reg_signaling"/>
</dbReference>
<evidence type="ECO:0000313" key="6">
    <source>
        <dbReference type="Proteomes" id="UP001317742"/>
    </source>
</evidence>
<gene>
    <name evidence="5" type="ORF">SYK_29590</name>
</gene>
<dbReference type="Pfam" id="PF00990">
    <property type="entry name" value="GGDEF"/>
    <property type="match status" value="1"/>
</dbReference>
<dbReference type="InterPro" id="IPR029016">
    <property type="entry name" value="GAF-like_dom_sf"/>
</dbReference>
<dbReference type="Proteomes" id="UP001317742">
    <property type="component" value="Chromosome"/>
</dbReference>
<keyword evidence="1" id="KW-0175">Coiled coil</keyword>
<dbReference type="InterPro" id="IPR000160">
    <property type="entry name" value="GGDEF_dom"/>
</dbReference>
<accession>A0ABN6S5Q8</accession>
<keyword evidence="6" id="KW-1185">Reference proteome</keyword>
<dbReference type="CDD" id="cd00130">
    <property type="entry name" value="PAS"/>
    <property type="match status" value="3"/>
</dbReference>
<dbReference type="Pfam" id="PF13426">
    <property type="entry name" value="PAS_9"/>
    <property type="match status" value="1"/>
</dbReference>
<dbReference type="SUPFAM" id="SSF55781">
    <property type="entry name" value="GAF domain-like"/>
    <property type="match status" value="1"/>
</dbReference>
<feature type="domain" description="PAS" evidence="2">
    <location>
        <begin position="365"/>
        <end position="436"/>
    </location>
</feature>
<dbReference type="SUPFAM" id="SSF55073">
    <property type="entry name" value="Nucleotide cyclase"/>
    <property type="match status" value="1"/>
</dbReference>
<evidence type="ECO:0000313" key="5">
    <source>
        <dbReference type="EMBL" id="BDQ38599.1"/>
    </source>
</evidence>
<dbReference type="PROSITE" id="PS50887">
    <property type="entry name" value="GGDEF"/>
    <property type="match status" value="1"/>
</dbReference>
<dbReference type="NCBIfam" id="TIGR00229">
    <property type="entry name" value="sensory_box"/>
    <property type="match status" value="2"/>
</dbReference>
<evidence type="ECO:0008006" key="7">
    <source>
        <dbReference type="Google" id="ProtNLM"/>
    </source>
</evidence>
<sequence>MANKNLQQKYDAAQERVAELEKHLGLMKNELDGTIHRLIFEKTPGGMAVISLTGDIIACNSEAAMIMGCTPSDLQGSDTGSFYNNPADREHLRSRIKNDQPIRDHHLSLTRMDGSTIWVSVNARPIEYNGKPAALASFFDITEHRRALKEIELAEIRFEALYTISEMTNRSEKEILNFALEAITKVSASDIGYIYFLNRGETELTLHAWSTSVMKQCAIERNLQGQSVDGVGMWADAVRQRKAVIVNDYQNHPEKKGYPEGHIYIRNHANVPIFDDDRIVMLAGVGNKDSDYEEEDIRQVQLVMDGIWGIIQRHRSNAELQAAHEELEEKVKRRTAKLEEVNQELAILNINLVKKDREREQAKTALIRYERIVATTPDLISLVDRNGVYKIVNNSYLKMFKKERKDIIGKSIKELVGPEVYEQVSKANMDKALAGETARVESWLDLPAAGKRYMAVTYHPVSMDGNKIDYISVEARDMTDLKSNEEALRVVADRLALATNAGNIGIWEWDLATDDLHWDQKMKELYNVGPDEFSGMYEAWKSRVHPEDLVEVERQLATCIEQKGHIDFEFRIIHPDNSIHVIQTAGLIQTDSQGIPQRMIGVNRDITKQRQMENELRRLASTDPLTEAHNRRYFMERLTAEFERCKRYNTSMVLLSLDIDHFKRINDTYGHPAGDEILKALVTLCKITLRTTDVFGRVGGEEFMAALTQTNIVAGEKTAERLRQLIEQESVKTHGHSISYTISIGITEIHEKDETIETLLKRADDALYKAKNSGRNRCVVI</sequence>
<dbReference type="PROSITE" id="PS50113">
    <property type="entry name" value="PAC"/>
    <property type="match status" value="2"/>
</dbReference>
<feature type="domain" description="PAS" evidence="2">
    <location>
        <begin position="37"/>
        <end position="98"/>
    </location>
</feature>
<dbReference type="CDD" id="cd01949">
    <property type="entry name" value="GGDEF"/>
    <property type="match status" value="1"/>
</dbReference>
<protein>
    <recommendedName>
        <fullName evidence="7">Diguanylate cyclase</fullName>
    </recommendedName>
</protein>
<proteinExistence type="predicted"/>
<dbReference type="SMART" id="SM00086">
    <property type="entry name" value="PAC"/>
    <property type="match status" value="2"/>
</dbReference>
<feature type="domain" description="PAC" evidence="3">
    <location>
        <begin position="566"/>
        <end position="618"/>
    </location>
</feature>
<dbReference type="SMART" id="SM00091">
    <property type="entry name" value="PAS"/>
    <property type="match status" value="3"/>
</dbReference>
<dbReference type="InterPro" id="IPR000700">
    <property type="entry name" value="PAS-assoc_C"/>
</dbReference>
<evidence type="ECO:0000259" key="4">
    <source>
        <dbReference type="PROSITE" id="PS50887"/>
    </source>
</evidence>
<name>A0ABN6S5Q8_9BACT</name>
<evidence type="ECO:0000259" key="2">
    <source>
        <dbReference type="PROSITE" id="PS50112"/>
    </source>
</evidence>
<dbReference type="EMBL" id="AP026709">
    <property type="protein sequence ID" value="BDQ38599.1"/>
    <property type="molecule type" value="Genomic_DNA"/>
</dbReference>
<dbReference type="InterPro" id="IPR035965">
    <property type="entry name" value="PAS-like_dom_sf"/>
</dbReference>
<feature type="coiled-coil region" evidence="1">
    <location>
        <begin position="313"/>
        <end position="358"/>
    </location>
</feature>
<dbReference type="PANTHER" id="PTHR44757:SF2">
    <property type="entry name" value="BIOFILM ARCHITECTURE MAINTENANCE PROTEIN MBAA"/>
    <property type="match status" value="1"/>
</dbReference>
<dbReference type="Gene3D" id="2.10.70.100">
    <property type="match status" value="1"/>
</dbReference>
<dbReference type="InterPro" id="IPR000014">
    <property type="entry name" value="PAS"/>
</dbReference>
<dbReference type="PROSITE" id="PS50112">
    <property type="entry name" value="PAS"/>
    <property type="match status" value="2"/>
</dbReference>
<dbReference type="InterPro" id="IPR029787">
    <property type="entry name" value="Nucleotide_cyclase"/>
</dbReference>
<dbReference type="InterPro" id="IPR013656">
    <property type="entry name" value="PAS_4"/>
</dbReference>